<evidence type="ECO:0000313" key="2">
    <source>
        <dbReference type="EMBL" id="GAH39203.1"/>
    </source>
</evidence>
<keyword evidence="1" id="KW-0472">Membrane</keyword>
<organism evidence="2">
    <name type="scientific">marine sediment metagenome</name>
    <dbReference type="NCBI Taxonomy" id="412755"/>
    <lineage>
        <taxon>unclassified sequences</taxon>
        <taxon>metagenomes</taxon>
        <taxon>ecological metagenomes</taxon>
    </lineage>
</organism>
<gene>
    <name evidence="2" type="ORF">S03H2_16230</name>
</gene>
<feature type="transmembrane region" description="Helical" evidence="1">
    <location>
        <begin position="16"/>
        <end position="37"/>
    </location>
</feature>
<dbReference type="EMBL" id="BARU01008284">
    <property type="protein sequence ID" value="GAH39203.1"/>
    <property type="molecule type" value="Genomic_DNA"/>
</dbReference>
<dbReference type="AlphaFoldDB" id="X1H1Q5"/>
<accession>X1H1Q5</accession>
<keyword evidence="1" id="KW-0812">Transmembrane</keyword>
<protein>
    <submittedName>
        <fullName evidence="2">Uncharacterized protein</fullName>
    </submittedName>
</protein>
<name>X1H1Q5_9ZZZZ</name>
<feature type="non-terminal residue" evidence="2">
    <location>
        <position position="40"/>
    </location>
</feature>
<proteinExistence type="predicted"/>
<sequence length="40" mass="4663">MKWILVWNTTAPKGNYYTLIVTLIATLFITIGIRGYMKTR</sequence>
<comment type="caution">
    <text evidence="2">The sequence shown here is derived from an EMBL/GenBank/DDBJ whole genome shotgun (WGS) entry which is preliminary data.</text>
</comment>
<keyword evidence="1" id="KW-1133">Transmembrane helix</keyword>
<evidence type="ECO:0000256" key="1">
    <source>
        <dbReference type="SAM" id="Phobius"/>
    </source>
</evidence>
<reference evidence="2" key="1">
    <citation type="journal article" date="2014" name="Front. Microbiol.">
        <title>High frequency of phylogenetically diverse reductive dehalogenase-homologous genes in deep subseafloor sedimentary metagenomes.</title>
        <authorList>
            <person name="Kawai M."/>
            <person name="Futagami T."/>
            <person name="Toyoda A."/>
            <person name="Takaki Y."/>
            <person name="Nishi S."/>
            <person name="Hori S."/>
            <person name="Arai W."/>
            <person name="Tsubouchi T."/>
            <person name="Morono Y."/>
            <person name="Uchiyama I."/>
            <person name="Ito T."/>
            <person name="Fujiyama A."/>
            <person name="Inagaki F."/>
            <person name="Takami H."/>
        </authorList>
    </citation>
    <scope>NUCLEOTIDE SEQUENCE</scope>
    <source>
        <strain evidence="2">Expedition CK06-06</strain>
    </source>
</reference>